<accession>A0A1Q9DGF7</accession>
<keyword evidence="4" id="KW-1185">Reference proteome</keyword>
<protein>
    <submittedName>
        <fullName evidence="3">Uncharacterized protein</fullName>
    </submittedName>
</protein>
<dbReference type="PANTHER" id="PTHR47027">
    <property type="entry name" value="REVERSE TRANSCRIPTASE DOMAIN-CONTAINING PROTEIN"/>
    <property type="match status" value="1"/>
</dbReference>
<feature type="compositionally biased region" description="Basic and acidic residues" evidence="1">
    <location>
        <begin position="321"/>
        <end position="332"/>
    </location>
</feature>
<feature type="region of interest" description="Disordered" evidence="1">
    <location>
        <begin position="54"/>
        <end position="92"/>
    </location>
</feature>
<reference evidence="3 4" key="1">
    <citation type="submission" date="2016-02" db="EMBL/GenBank/DDBJ databases">
        <title>Genome analysis of coral dinoflagellate symbionts highlights evolutionary adaptations to a symbiotic lifestyle.</title>
        <authorList>
            <person name="Aranda M."/>
            <person name="Li Y."/>
            <person name="Liew Y.J."/>
            <person name="Baumgarten S."/>
            <person name="Simakov O."/>
            <person name="Wilson M."/>
            <person name="Piel J."/>
            <person name="Ashoor H."/>
            <person name="Bougouffa S."/>
            <person name="Bajic V.B."/>
            <person name="Ryu T."/>
            <person name="Ravasi T."/>
            <person name="Bayer T."/>
            <person name="Micklem G."/>
            <person name="Kim H."/>
            <person name="Bhak J."/>
            <person name="Lajeunesse T.C."/>
            <person name="Voolstra C.R."/>
        </authorList>
    </citation>
    <scope>NUCLEOTIDE SEQUENCE [LARGE SCALE GENOMIC DNA]</scope>
    <source>
        <strain evidence="3 4">CCMP2467</strain>
    </source>
</reference>
<sequence length="2198" mass="244851">MDNMNCWPSASKERLQALCLVAAMPTVVRPTQTLKELTSTPTHLVDTGGFELRQTSHSPAHKNASLGSKSASEPFLRQPTEMARQPETSREERDHLGLVRFHRQPKVPVAGGICWKAKTGQFLKNQAYYPQRPKVNLWDVPAHAGLNTWKDWHGPKMATDAETIERLDHFEEEQAEWEAKKFFVNTVRTETLDRFSNRKINRQMLEYQPSWAPHHRSRREVHPMFETFESCMGEKPRKELKKVYTDSVLRKDRQAIRQIVSRIQGEETWKMAYKQYQQDRRADIRADFRERQAHTDQLMALAGQPGKEGSHPPLPNNCTQRSEELAAPRPAHVPDDVTHFNEFRGLIHADCDFALEVLFPGFGPELSKGFCANATRSAEPGWPPPPPAETPRRQRGPSREKQLKKGASVMKGTIPVTKQRLEKIGTRVNEDLLAEHSMAQFRRTQAPPAPAQKNTLMHEDFSPTVTRRDPDRVKAGGTFSRTQMSHPSSPKAQESLPPPRRAMVYPVMVASQPESPKATKLLQAPSLRSSGRLSPTSTLGSVSSPQLRLPARSLLSTMRSSSQDQALAGVCSDLDDFEANMESIPRISNFFAEPHRRRELGTVEPLDGTEAMLSKLDRLTMRIPAAVHLVLVEFTGLAVFQFSIFFFLRGLLSEVFMIVRYDLTQVIRAVSYRKFLCYQEAFVEYMWTGWLPPTECWTLEELRQPDDLVLTAFYINIIIFLVLVFLALVLSVSFVRTLSTPVSSGKYLKFLWQVKMSRPYKIPCRFLEGLSVVFLVCLVLINWLLLGFEGLMFIVREKFIEAFMVLTTMRHFTRPVRPCFNFQDEWFAEPFRVIAGDSAVVPAAGWGLSLSIASPDWHDVPGQFVGCLYGPVQPFLAYLGEPGAPDAYAAEVAGLLWGAIVVLQLPIACPVLFRADNVSALQGVQGTCGMRPSPLCLAARSMHAAVSICLPATAGYAHVLGHSRDVANELSDALAALGANGVARTSPFAFDIDDFLRDGAAASLWLPHICQTRRHPRELPMLRGHACADHFAAFLEIHLTLQQQFSRQGRAARIDARAVADPANAGTVSAVITSAPRPEWDMDASEHAANLVDHIYRGLVAHFPLRPKPMRAHFFSDTTVALHRAVAALRHAVRTRSATLRLTSLRCAWQAWRQPEASFTDLFSGLWLWQLRIRLGSNCMLLRRFGLQLKRACRADKAAHLTRLSSEIADAPTREVHQAIQRVLRPRKFRKTTAAPLPRLEKPDGTICRDSAEVMDTWREHFRVLEGGIHSSAKDLVLQCREAPCDIEDQTGLDAAQLPSWLALEAALRHSAPRKVFWPLLKTVCRIREPAGLKGGVLFQIDKGKQGARATCDAHRGILAQSCLSKAFHRSLRGLIMNHWSAHALPLQLGGRPGLSSTYGHLACRSILSFAKHNQLSAGLIFVDLASAYYAVIRETILGKDLANRPLQETASALGLDDADLQRLRHLVEQEPIMHQQGASQFLMALTREMHRHTWFILSDDSRLIATQRGTRPGGTLADVLFNILFGRVLLRRQSSSLASAFPRVPWDGVRTPFPVDLSRAPATVISDIVYADDLCTPIVCEAASQLRGTVSAVTADTFDVLTPHGLRPNLGPTKTSALVSPVGTGSRKVRHDLFVSLRGKVPIWPDSKGLLWMDLVPRYRHLGSIVCHDGNMCPEVKLRLALAGAAFREGRRKLYACRLIPLQRRATLLRSHVLSILLAGAGTWPFLNGKAWHAFQGGVIGLYRQLLGLRATGTWHWTRSQLLSKVGLPAPEALLHTARLRLLSQLVSTAPDQIWALIAWNREFQQGLRSSGDWFFDAMHSTCKLGRIDQDWFSWSTLIKAHPGHWKELRHGMSRHIACRESSTPPSVLYGLPWSLPRVFQLKVCIMHALSVGWPSPADNNGVLMHNECMGTAMPLPGWRPVANAKHVALFMPRAPGSSPTSLHRLVAADPHMQAPSARAPQFPVLPPADEERCLALAADLSRLQCATDQEIYDTVAAHVAPLPVLRRTLEVWASDLRAGPLADSAADVLLVLTPELICSEVCGKLDGNVQAPPFTPRLQAMGFCPREFPIEVLWHGHLDLAWVDRWLIMPLVLGFVWLCSDLLVILCTSSLLDPCLFEVGIPVLFRVEASAEQLAPLSSWLFELADLPSKDPAALYPTLLGSTAPGSTPGMRLEAKMIQESPSGFPTDAARERAEL</sequence>
<keyword evidence="2" id="KW-1133">Transmembrane helix</keyword>
<evidence type="ECO:0000256" key="2">
    <source>
        <dbReference type="SAM" id="Phobius"/>
    </source>
</evidence>
<feature type="transmembrane region" description="Helical" evidence="2">
    <location>
        <begin position="625"/>
        <end position="648"/>
    </location>
</feature>
<feature type="region of interest" description="Disordered" evidence="1">
    <location>
        <begin position="376"/>
        <end position="417"/>
    </location>
</feature>
<evidence type="ECO:0000256" key="1">
    <source>
        <dbReference type="SAM" id="MobiDB-lite"/>
    </source>
</evidence>
<keyword evidence="2" id="KW-0472">Membrane</keyword>
<gene>
    <name evidence="3" type="ORF">AK812_SmicGene23754</name>
</gene>
<dbReference type="Proteomes" id="UP000186817">
    <property type="component" value="Unassembled WGS sequence"/>
</dbReference>
<feature type="region of interest" description="Disordered" evidence="1">
    <location>
        <begin position="302"/>
        <end position="332"/>
    </location>
</feature>
<feature type="compositionally biased region" description="Polar residues" evidence="1">
    <location>
        <begin position="526"/>
        <end position="545"/>
    </location>
</feature>
<dbReference type="PANTHER" id="PTHR47027:SF20">
    <property type="entry name" value="REVERSE TRANSCRIPTASE-LIKE PROTEIN WITH RNA-DIRECTED DNA POLYMERASE DOMAIN"/>
    <property type="match status" value="1"/>
</dbReference>
<dbReference type="EMBL" id="LSRX01000551">
    <property type="protein sequence ID" value="OLP94233.1"/>
    <property type="molecule type" value="Genomic_DNA"/>
</dbReference>
<organism evidence="3 4">
    <name type="scientific">Symbiodinium microadriaticum</name>
    <name type="common">Dinoflagellate</name>
    <name type="synonym">Zooxanthella microadriatica</name>
    <dbReference type="NCBI Taxonomy" id="2951"/>
    <lineage>
        <taxon>Eukaryota</taxon>
        <taxon>Sar</taxon>
        <taxon>Alveolata</taxon>
        <taxon>Dinophyceae</taxon>
        <taxon>Suessiales</taxon>
        <taxon>Symbiodiniaceae</taxon>
        <taxon>Symbiodinium</taxon>
    </lineage>
</organism>
<name>A0A1Q9DGF7_SYMMI</name>
<keyword evidence="2" id="KW-0812">Transmembrane</keyword>
<feature type="compositionally biased region" description="Polar residues" evidence="1">
    <location>
        <begin position="479"/>
        <end position="492"/>
    </location>
</feature>
<feature type="region of interest" description="Disordered" evidence="1">
    <location>
        <begin position="525"/>
        <end position="545"/>
    </location>
</feature>
<proteinExistence type="predicted"/>
<feature type="region of interest" description="Disordered" evidence="1">
    <location>
        <begin position="460"/>
        <end position="499"/>
    </location>
</feature>
<evidence type="ECO:0000313" key="3">
    <source>
        <dbReference type="EMBL" id="OLP94233.1"/>
    </source>
</evidence>
<feature type="transmembrane region" description="Helical" evidence="2">
    <location>
        <begin position="713"/>
        <end position="735"/>
    </location>
</feature>
<comment type="caution">
    <text evidence="3">The sequence shown here is derived from an EMBL/GenBank/DDBJ whole genome shotgun (WGS) entry which is preliminary data.</text>
</comment>
<feature type="transmembrane region" description="Helical" evidence="2">
    <location>
        <begin position="772"/>
        <end position="795"/>
    </location>
</feature>
<feature type="compositionally biased region" description="Basic and acidic residues" evidence="1">
    <location>
        <begin position="460"/>
        <end position="474"/>
    </location>
</feature>
<evidence type="ECO:0000313" key="4">
    <source>
        <dbReference type="Proteomes" id="UP000186817"/>
    </source>
</evidence>
<dbReference type="OrthoDB" id="412427at2759"/>